<accession>A0A3B3Q9N6</accession>
<dbReference type="Ensembl" id="ENSPKIT00000026842.1">
    <property type="protein sequence ID" value="ENSPKIP00000002888.1"/>
    <property type="gene ID" value="ENSPKIG00000020603.1"/>
</dbReference>
<dbReference type="AlphaFoldDB" id="A0A3B3Q9N6"/>
<sequence length="171" mass="19831">MNIFIRIFPPEKSKLYRPSAMMTKPADKGGAVVIQDKELYRKEILNQLSNRDFYSPLMCDPTSRFSNIIKRTLNDAKLENYITTDELNCLFQADPVRPVFYTLPKIHKRCEDIIPGRPIVGYGVLIVNYCLRKKNPLRWIFKNTGTSYLVTIQLVRVSRAPLFSLTKDLKT</sequence>
<dbReference type="GeneTree" id="ENSGT00940000154669"/>
<name>A0A3B3Q9N6_9TELE</name>
<dbReference type="Proteomes" id="UP000261540">
    <property type="component" value="Unplaced"/>
</dbReference>
<reference evidence="1" key="1">
    <citation type="submission" date="2025-08" db="UniProtKB">
        <authorList>
            <consortium name="Ensembl"/>
        </authorList>
    </citation>
    <scope>IDENTIFICATION</scope>
</reference>
<evidence type="ECO:0000313" key="1">
    <source>
        <dbReference type="Ensembl" id="ENSPKIP00000002888.1"/>
    </source>
</evidence>
<reference evidence="1" key="2">
    <citation type="submission" date="2025-09" db="UniProtKB">
        <authorList>
            <consortium name="Ensembl"/>
        </authorList>
    </citation>
    <scope>IDENTIFICATION</scope>
</reference>
<keyword evidence="2" id="KW-1185">Reference proteome</keyword>
<dbReference type="STRING" id="1676925.ENSPKIP00000002888"/>
<organism evidence="1 2">
    <name type="scientific">Paramormyrops kingsleyae</name>
    <dbReference type="NCBI Taxonomy" id="1676925"/>
    <lineage>
        <taxon>Eukaryota</taxon>
        <taxon>Metazoa</taxon>
        <taxon>Chordata</taxon>
        <taxon>Craniata</taxon>
        <taxon>Vertebrata</taxon>
        <taxon>Euteleostomi</taxon>
        <taxon>Actinopterygii</taxon>
        <taxon>Neopterygii</taxon>
        <taxon>Teleostei</taxon>
        <taxon>Osteoglossocephala</taxon>
        <taxon>Osteoglossomorpha</taxon>
        <taxon>Osteoglossiformes</taxon>
        <taxon>Mormyridae</taxon>
        <taxon>Paramormyrops</taxon>
    </lineage>
</organism>
<proteinExistence type="predicted"/>
<protein>
    <submittedName>
        <fullName evidence="1">Uncharacterized protein</fullName>
    </submittedName>
</protein>
<evidence type="ECO:0000313" key="2">
    <source>
        <dbReference type="Proteomes" id="UP000261540"/>
    </source>
</evidence>